<dbReference type="Proteomes" id="UP000323380">
    <property type="component" value="Unassembled WGS sequence"/>
</dbReference>
<evidence type="ECO:0000256" key="1">
    <source>
        <dbReference type="ARBA" id="ARBA00006129"/>
    </source>
</evidence>
<dbReference type="InterPro" id="IPR031730">
    <property type="entry name" value="Carbam_trans_C"/>
</dbReference>
<dbReference type="PANTHER" id="PTHR34847:SF1">
    <property type="entry name" value="NODULATION PROTEIN U"/>
    <property type="match status" value="1"/>
</dbReference>
<gene>
    <name evidence="4" type="ORF">FXF69_04945</name>
</gene>
<feature type="domain" description="Carbamoyltransferase" evidence="2">
    <location>
        <begin position="12"/>
        <end position="68"/>
    </location>
</feature>
<dbReference type="InterPro" id="IPR051338">
    <property type="entry name" value="NodU/CmcH_Carbamoyltrnsfr"/>
</dbReference>
<name>A0A5D0NVU2_9ACTN</name>
<dbReference type="CDD" id="cd24098">
    <property type="entry name" value="ASKHA_NBD_TobZ_N"/>
    <property type="match status" value="1"/>
</dbReference>
<sequence>MSTVLGIHGHPDFGHDGGVAVVRDGAVLIAVEEERTSRRKRARKTLPSTALREALTCTGLDIRSVDVVAYPWQPKLFGESERDFVEVIQAWLADACDVPAHALPPLVFVDHHLAHAGVGMAYAGDHGKAAILVLDGRGECCSGGAYVAQGGTVEKVYSVDLLGSLGLYYEALTQSAGFTWGEEGKTMGLASYGRDLGNLPAIPDGRIEADVAPAQSRADAKAAYNAERLRLSRRIRADFGACDTFRQRADLAATGEARVLERVSAWSEELLAFTADVPTLVLSGGVALNCSMNSVIGRLAARRGTALVVPPPAGDSGIALGAACAVSASLGEPVVLRDAYLGRSFGSLETARLLRRQGVEVADATPREIGQRLAAGEVGGWFDGAAEAGPRALGHRSVIAVPNSEAIRDKINYLKGRESWRPLAPSLTRREFDRSCDGTPNAHMLMTVMIKESAKDALLGVRHVDGSARPQVVDDLDGSGYGTLLREMGELTGTEAVTCTSFNAAGEPIVHGPEDALASARAMDLDFLAGEGWVVPLR</sequence>
<dbReference type="SUPFAM" id="SSF53067">
    <property type="entry name" value="Actin-like ATPase domain"/>
    <property type="match status" value="1"/>
</dbReference>
<accession>A0A5D0NVU2</accession>
<protein>
    <recommendedName>
        <fullName evidence="6">Carbamoyl transferase</fullName>
    </recommendedName>
</protein>
<comment type="similarity">
    <text evidence="1">Belongs to the NodU/CmcH family.</text>
</comment>
<evidence type="ECO:0000259" key="3">
    <source>
        <dbReference type="Pfam" id="PF16861"/>
    </source>
</evidence>
<evidence type="ECO:0000313" key="4">
    <source>
        <dbReference type="EMBL" id="TYB48537.1"/>
    </source>
</evidence>
<dbReference type="AlphaFoldDB" id="A0A5D0NVU2"/>
<evidence type="ECO:0000259" key="2">
    <source>
        <dbReference type="Pfam" id="PF02543"/>
    </source>
</evidence>
<dbReference type="InterPro" id="IPR043129">
    <property type="entry name" value="ATPase_NBD"/>
</dbReference>
<dbReference type="RefSeq" id="WP_083980563.1">
    <property type="nucleotide sequence ID" value="NZ_VSFG01000001.1"/>
</dbReference>
<dbReference type="Pfam" id="PF16861">
    <property type="entry name" value="Carbam_trans_C"/>
    <property type="match status" value="1"/>
</dbReference>
<organism evidence="4 5">
    <name type="scientific">Actinomadura chibensis</name>
    <dbReference type="NCBI Taxonomy" id="392828"/>
    <lineage>
        <taxon>Bacteria</taxon>
        <taxon>Bacillati</taxon>
        <taxon>Actinomycetota</taxon>
        <taxon>Actinomycetes</taxon>
        <taxon>Streptosporangiales</taxon>
        <taxon>Thermomonosporaceae</taxon>
        <taxon>Actinomadura</taxon>
    </lineage>
</organism>
<dbReference type="Pfam" id="PF02543">
    <property type="entry name" value="Carbam_trans_N"/>
    <property type="match status" value="2"/>
</dbReference>
<dbReference type="Gene3D" id="3.90.870.20">
    <property type="entry name" value="Carbamoyltransferase, C-terminal domain"/>
    <property type="match status" value="1"/>
</dbReference>
<feature type="domain" description="Carbamoyltransferase C-terminal" evidence="3">
    <location>
        <begin position="371"/>
        <end position="534"/>
    </location>
</feature>
<dbReference type="PANTHER" id="PTHR34847">
    <property type="entry name" value="NODULATION PROTEIN U"/>
    <property type="match status" value="1"/>
</dbReference>
<evidence type="ECO:0008006" key="6">
    <source>
        <dbReference type="Google" id="ProtNLM"/>
    </source>
</evidence>
<dbReference type="InterPro" id="IPR038152">
    <property type="entry name" value="Carbam_trans_C_sf"/>
</dbReference>
<dbReference type="EMBL" id="VSFG01000001">
    <property type="protein sequence ID" value="TYB48537.1"/>
    <property type="molecule type" value="Genomic_DNA"/>
</dbReference>
<dbReference type="STRING" id="1220554.GCA_001552135_02292"/>
<evidence type="ECO:0000313" key="5">
    <source>
        <dbReference type="Proteomes" id="UP000323380"/>
    </source>
</evidence>
<keyword evidence="5" id="KW-1185">Reference proteome</keyword>
<dbReference type="Gene3D" id="3.30.420.40">
    <property type="match status" value="2"/>
</dbReference>
<dbReference type="InterPro" id="IPR003696">
    <property type="entry name" value="Carbtransf_dom"/>
</dbReference>
<proteinExistence type="inferred from homology"/>
<dbReference type="GO" id="GO:0003824">
    <property type="term" value="F:catalytic activity"/>
    <property type="evidence" value="ECO:0007669"/>
    <property type="project" value="InterPro"/>
</dbReference>
<comment type="caution">
    <text evidence="4">The sequence shown here is derived from an EMBL/GenBank/DDBJ whole genome shotgun (WGS) entry which is preliminary data.</text>
</comment>
<feature type="domain" description="Carbamoyltransferase" evidence="2">
    <location>
        <begin position="84"/>
        <end position="324"/>
    </location>
</feature>
<reference evidence="4 5" key="1">
    <citation type="submission" date="2019-08" db="EMBL/GenBank/DDBJ databases">
        <title>Actinomadura sp. nov. CYP1-5 isolated from mountain soil.</title>
        <authorList>
            <person name="Songsumanus A."/>
            <person name="Kuncharoen N."/>
            <person name="Kudo T."/>
            <person name="Yuki M."/>
            <person name="Igarashi Y."/>
            <person name="Tanasupawat S."/>
        </authorList>
    </citation>
    <scope>NUCLEOTIDE SEQUENCE [LARGE SCALE GENOMIC DNA]</scope>
    <source>
        <strain evidence="4 5">JCM 14158</strain>
    </source>
</reference>